<dbReference type="GO" id="GO:0071513">
    <property type="term" value="C:phosphopantothenoylcysteine decarboxylase complex"/>
    <property type="evidence" value="ECO:0007669"/>
    <property type="project" value="TreeGrafter"/>
</dbReference>
<name>A0AAW0Z2S5_9TREE</name>
<comment type="caution">
    <text evidence="5">The sequence shown here is derived from an EMBL/GenBank/DDBJ whole genome shotgun (WGS) entry which is preliminary data.</text>
</comment>
<dbReference type="RefSeq" id="XP_066804724.1">
    <property type="nucleotide sequence ID" value="XM_066944801.1"/>
</dbReference>
<reference evidence="5 6" key="1">
    <citation type="journal article" date="2024" name="bioRxiv">
        <title>Comparative genomics of Cryptococcus and Kwoniella reveals pathogenesis evolution and contrasting karyotype dynamics via intercentromeric recombination or chromosome fusion.</title>
        <authorList>
            <person name="Coelho M.A."/>
            <person name="David-Palma M."/>
            <person name="Shea T."/>
            <person name="Bowers K."/>
            <person name="McGinley-Smith S."/>
            <person name="Mohammad A.W."/>
            <person name="Gnirke A."/>
            <person name="Yurkov A.M."/>
            <person name="Nowrousian M."/>
            <person name="Sun S."/>
            <person name="Cuomo C.A."/>
            <person name="Heitman J."/>
        </authorList>
    </citation>
    <scope>NUCLEOTIDE SEQUENCE [LARGE SCALE GENOMIC DNA]</scope>
    <source>
        <strain evidence="5 6">CBS 13917</strain>
    </source>
</reference>
<dbReference type="Pfam" id="PF02441">
    <property type="entry name" value="Flavoprotein"/>
    <property type="match status" value="1"/>
</dbReference>
<sequence>MQSNYPYDAHAGPSCSRIKPRRPFVSAQHKPEDTSDGIFRVVLITSGSVASIKAPDIVGALVKSPYTDVQVVTTRASSAFYTQDAIDQSVRQALDGSQRVENGDSHAEEVGVRVWTDEDEWSDWKKVGDPILHIELRRWADLVVVAPCSADMLAKIAGGICDSLATSLLRALSPFTPVILCPAMNTHMYEHPFTARHLKVIQEELGYLVSGPQGAGKLACGDEGPGKMTDWREIVSLIEGYASVHKMQFPLGTRSSFGSTTASTNLQDSALTPRPPTPPTPGRAIALVLDGPSAQTISTPSTQKGDTALNMLGMQEVSRTGMWTGDSPAVQDWKSTTDAYGGNGTGWSRKWWMG</sequence>
<dbReference type="GeneID" id="92178935"/>
<dbReference type="PANTHER" id="PTHR14359">
    <property type="entry name" value="HOMO-OLIGOMERIC FLAVIN CONTAINING CYS DECARBOXYLASE FAMILY"/>
    <property type="match status" value="1"/>
</dbReference>
<evidence type="ECO:0000259" key="4">
    <source>
        <dbReference type="Pfam" id="PF02441"/>
    </source>
</evidence>
<gene>
    <name evidence="5" type="ORF">IAR55_001676</name>
</gene>
<feature type="compositionally biased region" description="Polar residues" evidence="3">
    <location>
        <begin position="258"/>
        <end position="270"/>
    </location>
</feature>
<dbReference type="InterPro" id="IPR036551">
    <property type="entry name" value="Flavin_trans-like"/>
</dbReference>
<proteinExistence type="inferred from homology"/>
<evidence type="ECO:0000313" key="6">
    <source>
        <dbReference type="Proteomes" id="UP001388673"/>
    </source>
</evidence>
<dbReference type="EMBL" id="JBCAWK010000003">
    <property type="protein sequence ID" value="KAK8864428.1"/>
    <property type="molecule type" value="Genomic_DNA"/>
</dbReference>
<dbReference type="GO" id="GO:0004633">
    <property type="term" value="F:phosphopantothenoylcysteine decarboxylase activity"/>
    <property type="evidence" value="ECO:0007669"/>
    <property type="project" value="TreeGrafter"/>
</dbReference>
<comment type="similarity">
    <text evidence="2">Belongs to the HFCD (homooligomeric flavin containing Cys decarboxylase) superfamily.</text>
</comment>
<feature type="region of interest" description="Disordered" evidence="3">
    <location>
        <begin position="258"/>
        <end position="282"/>
    </location>
</feature>
<dbReference type="Proteomes" id="UP001388673">
    <property type="component" value="Unassembled WGS sequence"/>
</dbReference>
<accession>A0AAW0Z2S5</accession>
<dbReference type="GO" id="GO:0010181">
    <property type="term" value="F:FMN binding"/>
    <property type="evidence" value="ECO:0007669"/>
    <property type="project" value="TreeGrafter"/>
</dbReference>
<organism evidence="5 6">
    <name type="scientific">Kwoniella newhampshirensis</name>
    <dbReference type="NCBI Taxonomy" id="1651941"/>
    <lineage>
        <taxon>Eukaryota</taxon>
        <taxon>Fungi</taxon>
        <taxon>Dikarya</taxon>
        <taxon>Basidiomycota</taxon>
        <taxon>Agaricomycotina</taxon>
        <taxon>Tremellomycetes</taxon>
        <taxon>Tremellales</taxon>
        <taxon>Cryptococcaceae</taxon>
        <taxon>Kwoniella</taxon>
    </lineage>
</organism>
<keyword evidence="1" id="KW-0173">Coenzyme A biosynthesis</keyword>
<dbReference type="AlphaFoldDB" id="A0AAW0Z2S5"/>
<dbReference type="PANTHER" id="PTHR14359:SF6">
    <property type="entry name" value="PHOSPHOPANTOTHENOYLCYSTEINE DECARBOXYLASE"/>
    <property type="match status" value="1"/>
</dbReference>
<evidence type="ECO:0000313" key="5">
    <source>
        <dbReference type="EMBL" id="KAK8864428.1"/>
    </source>
</evidence>
<evidence type="ECO:0000256" key="2">
    <source>
        <dbReference type="ARBA" id="ARBA00038350"/>
    </source>
</evidence>
<protein>
    <recommendedName>
        <fullName evidence="4">Flavoprotein domain-containing protein</fullName>
    </recommendedName>
</protein>
<feature type="domain" description="Flavoprotein" evidence="4">
    <location>
        <begin position="40"/>
        <end position="238"/>
    </location>
</feature>
<dbReference type="SUPFAM" id="SSF52507">
    <property type="entry name" value="Homo-oligomeric flavin-containing Cys decarboxylases, HFCD"/>
    <property type="match status" value="1"/>
</dbReference>
<evidence type="ECO:0000256" key="3">
    <source>
        <dbReference type="SAM" id="MobiDB-lite"/>
    </source>
</evidence>
<keyword evidence="6" id="KW-1185">Reference proteome</keyword>
<dbReference type="Gene3D" id="3.40.50.1950">
    <property type="entry name" value="Flavin prenyltransferase-like"/>
    <property type="match status" value="1"/>
</dbReference>
<feature type="region of interest" description="Disordered" evidence="3">
    <location>
        <begin position="1"/>
        <end position="20"/>
    </location>
</feature>
<evidence type="ECO:0000256" key="1">
    <source>
        <dbReference type="ARBA" id="ARBA00022993"/>
    </source>
</evidence>
<dbReference type="GO" id="GO:0015937">
    <property type="term" value="P:coenzyme A biosynthetic process"/>
    <property type="evidence" value="ECO:0007669"/>
    <property type="project" value="UniProtKB-KW"/>
</dbReference>
<dbReference type="InterPro" id="IPR003382">
    <property type="entry name" value="Flavoprotein"/>
</dbReference>
<dbReference type="KEGG" id="kne:92178935"/>